<dbReference type="EMBL" id="BARS01038954">
    <property type="protein sequence ID" value="GAG14577.1"/>
    <property type="molecule type" value="Genomic_DNA"/>
</dbReference>
<dbReference type="PIRSF" id="PIRSF026426">
    <property type="entry name" value="DUF1499"/>
    <property type="match status" value="1"/>
</dbReference>
<comment type="caution">
    <text evidence="1">The sequence shown here is derived from an EMBL/GenBank/DDBJ whole genome shotgun (WGS) entry which is preliminary data.</text>
</comment>
<reference evidence="1" key="1">
    <citation type="journal article" date="2014" name="Front. Microbiol.">
        <title>High frequency of phylogenetically diverse reductive dehalogenase-homologous genes in deep subseafloor sedimentary metagenomes.</title>
        <authorList>
            <person name="Kawai M."/>
            <person name="Futagami T."/>
            <person name="Toyoda A."/>
            <person name="Takaki Y."/>
            <person name="Nishi S."/>
            <person name="Hori S."/>
            <person name="Arai W."/>
            <person name="Tsubouchi T."/>
            <person name="Morono Y."/>
            <person name="Uchiyama I."/>
            <person name="Ito T."/>
            <person name="Fujiyama A."/>
            <person name="Inagaki F."/>
            <person name="Takami H."/>
        </authorList>
    </citation>
    <scope>NUCLEOTIDE SEQUENCE</scope>
    <source>
        <strain evidence="1">Expedition CK06-06</strain>
    </source>
</reference>
<accession>X0VTX6</accession>
<evidence type="ECO:0008006" key="2">
    <source>
        <dbReference type="Google" id="ProtNLM"/>
    </source>
</evidence>
<dbReference type="Pfam" id="PF07386">
    <property type="entry name" value="DUF1499"/>
    <property type="match status" value="1"/>
</dbReference>
<name>X0VTX6_9ZZZZ</name>
<organism evidence="1">
    <name type="scientific">marine sediment metagenome</name>
    <dbReference type="NCBI Taxonomy" id="412755"/>
    <lineage>
        <taxon>unclassified sequences</taxon>
        <taxon>metagenomes</taxon>
        <taxon>ecological metagenomes</taxon>
    </lineage>
</organism>
<protein>
    <recommendedName>
        <fullName evidence="2">DUF1499 domain-containing protein</fullName>
    </recommendedName>
</protein>
<dbReference type="InterPro" id="IPR010865">
    <property type="entry name" value="DUF1499"/>
</dbReference>
<gene>
    <name evidence="1" type="ORF">S01H1_59551</name>
</gene>
<dbReference type="PANTHER" id="PTHR34801">
    <property type="entry name" value="EXPRESSED PROTEIN"/>
    <property type="match status" value="1"/>
</dbReference>
<proteinExistence type="predicted"/>
<dbReference type="AlphaFoldDB" id="X0VTX6"/>
<dbReference type="PROSITE" id="PS51257">
    <property type="entry name" value="PROKAR_LIPOPROTEIN"/>
    <property type="match status" value="1"/>
</dbReference>
<evidence type="ECO:0000313" key="1">
    <source>
        <dbReference type="EMBL" id="GAG14577.1"/>
    </source>
</evidence>
<dbReference type="PANTHER" id="PTHR34801:SF6">
    <property type="entry name" value="SLL1620 PROTEIN"/>
    <property type="match status" value="1"/>
</dbReference>
<sequence>MSPPIRTRNASIRSSATIACAIALAACAGPVPTDLGVRDSRLAPCPASPNCVASDADDTEHAIAPLVFDGNADDAWRAAREATAALPRTQIVDEAPGYLRAESRSALFGFVDDLELQLRTDEGTIAVRSASRVGYSDLGVNRGRVEALRSLFGHGLE</sequence>